<name>A0A2W2D6Q3_9ACTN</name>
<organism evidence="1 2">
    <name type="scientific">Micromonospora endophytica</name>
    <dbReference type="NCBI Taxonomy" id="515350"/>
    <lineage>
        <taxon>Bacteria</taxon>
        <taxon>Bacillati</taxon>
        <taxon>Actinomycetota</taxon>
        <taxon>Actinomycetes</taxon>
        <taxon>Micromonosporales</taxon>
        <taxon>Micromonosporaceae</taxon>
        <taxon>Micromonospora</taxon>
    </lineage>
</organism>
<protein>
    <submittedName>
        <fullName evidence="1">Uncharacterized protein</fullName>
    </submittedName>
</protein>
<comment type="caution">
    <text evidence="1">The sequence shown here is derived from an EMBL/GenBank/DDBJ whole genome shotgun (WGS) entry which is preliminary data.</text>
</comment>
<sequence>MNALVGKFEPGARRFQARRVALEGQPSGTLAQMRVIWAAKFRRDTAAMVEALLGRDWSVLAYKPWPEQAVAERRPEWAYVRGLGLAANTSEPGPALAGDLGGGTPTDDGWAYLWEHEMGALHVYAARGGRWHHLATLPADVWAGMTEQLVVDVEARWCWLDQGEDKAA</sequence>
<keyword evidence="2" id="KW-1185">Reference proteome</keyword>
<evidence type="ECO:0000313" key="1">
    <source>
        <dbReference type="EMBL" id="PZF99408.1"/>
    </source>
</evidence>
<gene>
    <name evidence="1" type="ORF">C1I93_05990</name>
</gene>
<accession>A0A2W2D6Q3</accession>
<evidence type="ECO:0000313" key="2">
    <source>
        <dbReference type="Proteomes" id="UP000248627"/>
    </source>
</evidence>
<dbReference type="AlphaFoldDB" id="A0A2W2D6Q3"/>
<reference evidence="1 2" key="1">
    <citation type="submission" date="2018-01" db="EMBL/GenBank/DDBJ databases">
        <title>Draft genome sequence of Jishengella endophytica.</title>
        <authorList>
            <person name="Sahin N."/>
            <person name="Ay H."/>
            <person name="Saygin H."/>
        </authorList>
    </citation>
    <scope>NUCLEOTIDE SEQUENCE [LARGE SCALE GENOMIC DNA]</scope>
    <source>
        <strain evidence="1 2">DSM 45430</strain>
    </source>
</reference>
<dbReference type="Proteomes" id="UP000248627">
    <property type="component" value="Unassembled WGS sequence"/>
</dbReference>
<dbReference type="OrthoDB" id="3362787at2"/>
<dbReference type="RefSeq" id="WP_111242218.1">
    <property type="nucleotide sequence ID" value="NZ_AP023358.1"/>
</dbReference>
<dbReference type="EMBL" id="POTX01000024">
    <property type="protein sequence ID" value="PZF99408.1"/>
    <property type="molecule type" value="Genomic_DNA"/>
</dbReference>
<proteinExistence type="predicted"/>